<dbReference type="InterPro" id="IPR007561">
    <property type="entry name" value="Cell_div_SepF/SepF-rel"/>
</dbReference>
<dbReference type="Pfam" id="PF04472">
    <property type="entry name" value="SepF"/>
    <property type="match status" value="1"/>
</dbReference>
<comment type="subcellular location">
    <subcellularLocation>
        <location evidence="5">Cytoplasm</location>
    </subcellularLocation>
    <text evidence="5">Localizes to the division site, in a FtsZ-dependent manner.</text>
</comment>
<dbReference type="HAMAP" id="MF_01197">
    <property type="entry name" value="SepF"/>
    <property type="match status" value="1"/>
</dbReference>
<evidence type="ECO:0000256" key="4">
    <source>
        <dbReference type="ARBA" id="ARBA00044936"/>
    </source>
</evidence>
<evidence type="ECO:0000313" key="6">
    <source>
        <dbReference type="EMBL" id="OEH84722.1"/>
    </source>
</evidence>
<evidence type="ECO:0000256" key="1">
    <source>
        <dbReference type="ARBA" id="ARBA00022618"/>
    </source>
</evidence>
<dbReference type="RefSeq" id="WP_069702821.1">
    <property type="nucleotide sequence ID" value="NZ_MJAT01000036.1"/>
</dbReference>
<dbReference type="GO" id="GO:0000917">
    <property type="term" value="P:division septum assembly"/>
    <property type="evidence" value="ECO:0007669"/>
    <property type="project" value="UniProtKB-KW"/>
</dbReference>
<dbReference type="GO" id="GO:0005737">
    <property type="term" value="C:cytoplasm"/>
    <property type="evidence" value="ECO:0007669"/>
    <property type="project" value="UniProtKB-SubCell"/>
</dbReference>
<evidence type="ECO:0000256" key="5">
    <source>
        <dbReference type="HAMAP-Rule" id="MF_01197"/>
    </source>
</evidence>
<protein>
    <recommendedName>
        <fullName evidence="5">Cell division protein SepF</fullName>
    </recommendedName>
</protein>
<proteinExistence type="inferred from homology"/>
<sequence length="144" mass="16439">MSELLNKLFLFLGLADEDTSKKTSYDSEPYEGQEISRTRKQQVNQTKLPVKQEMRVIVAEPTNYDESIEIADKIKFSYPVVVNLHKSTIADQRRIIDFLSGTVYALGGNLQKLGPQIFLCYPENIEVEGRISQVLEEAQQQLNN</sequence>
<keyword evidence="3 5" id="KW-0131">Cell cycle</keyword>
<comment type="subunit">
    <text evidence="5">Homodimer. Interacts with FtsZ.</text>
</comment>
<dbReference type="InterPro" id="IPR038594">
    <property type="entry name" value="SepF-like_sf"/>
</dbReference>
<comment type="function">
    <text evidence="4 5">Cell division protein that is part of the divisome complex and is recruited early to the Z-ring. Probably stimulates Z-ring formation, perhaps through the cross-linking of FtsZ protofilaments. Its function overlaps with FtsA.</text>
</comment>
<keyword evidence="7" id="KW-1185">Reference proteome</keyword>
<dbReference type="GO" id="GO:0043093">
    <property type="term" value="P:FtsZ-dependent cytokinesis"/>
    <property type="evidence" value="ECO:0007669"/>
    <property type="project" value="UniProtKB-UniRule"/>
</dbReference>
<dbReference type="InterPro" id="IPR023052">
    <property type="entry name" value="Cell_div_SepF"/>
</dbReference>
<accession>A0A1E5L3L9</accession>
<dbReference type="AlphaFoldDB" id="A0A1E5L3L9"/>
<dbReference type="PANTHER" id="PTHR35798:SF1">
    <property type="entry name" value="CELL DIVISION PROTEIN SEPF"/>
    <property type="match status" value="1"/>
</dbReference>
<evidence type="ECO:0000313" key="7">
    <source>
        <dbReference type="Proteomes" id="UP000095255"/>
    </source>
</evidence>
<dbReference type="STRING" id="1390249.BHU72_07755"/>
<name>A0A1E5L3L9_9FIRM</name>
<keyword evidence="5" id="KW-0963">Cytoplasm</keyword>
<keyword evidence="2 5" id="KW-0717">Septation</keyword>
<dbReference type="Gene3D" id="3.30.110.150">
    <property type="entry name" value="SepF-like protein"/>
    <property type="match status" value="1"/>
</dbReference>
<comment type="similarity">
    <text evidence="5">Belongs to the SepF family.</text>
</comment>
<dbReference type="EMBL" id="MJAT01000036">
    <property type="protein sequence ID" value="OEH84722.1"/>
    <property type="molecule type" value="Genomic_DNA"/>
</dbReference>
<dbReference type="Proteomes" id="UP000095255">
    <property type="component" value="Unassembled WGS sequence"/>
</dbReference>
<dbReference type="OrthoDB" id="9815206at2"/>
<keyword evidence="1 5" id="KW-0132">Cell division</keyword>
<gene>
    <name evidence="5" type="primary">sepF</name>
    <name evidence="6" type="ORF">BHU72_07755</name>
</gene>
<evidence type="ECO:0000256" key="2">
    <source>
        <dbReference type="ARBA" id="ARBA00023210"/>
    </source>
</evidence>
<organism evidence="6 7">
    <name type="scientific">Desulfuribacillus stibiiarsenatis</name>
    <dbReference type="NCBI Taxonomy" id="1390249"/>
    <lineage>
        <taxon>Bacteria</taxon>
        <taxon>Bacillati</taxon>
        <taxon>Bacillota</taxon>
        <taxon>Desulfuribacillia</taxon>
        <taxon>Desulfuribacillales</taxon>
        <taxon>Desulfuribacillaceae</taxon>
        <taxon>Desulfuribacillus</taxon>
    </lineage>
</organism>
<evidence type="ECO:0000256" key="3">
    <source>
        <dbReference type="ARBA" id="ARBA00023306"/>
    </source>
</evidence>
<reference evidence="6 7" key="1">
    <citation type="submission" date="2016-09" db="EMBL/GenBank/DDBJ databases">
        <title>Desulfuribacillus arsenicus sp. nov., an obligately anaerobic, dissimilatory arsenic- and antimonate-reducing bacterium isolated from anoxic sediments.</title>
        <authorList>
            <person name="Abin C.A."/>
            <person name="Hollibaugh J.T."/>
        </authorList>
    </citation>
    <scope>NUCLEOTIDE SEQUENCE [LARGE SCALE GENOMIC DNA]</scope>
    <source>
        <strain evidence="6 7">MLFW-2</strain>
    </source>
</reference>
<dbReference type="PANTHER" id="PTHR35798">
    <property type="entry name" value="CELL DIVISION PROTEIN SEPF"/>
    <property type="match status" value="1"/>
</dbReference>
<comment type="caution">
    <text evidence="6">The sequence shown here is derived from an EMBL/GenBank/DDBJ whole genome shotgun (WGS) entry which is preliminary data.</text>
</comment>